<feature type="domain" description="Coenzyme F420:L-glutamate ligase-like" evidence="1">
    <location>
        <begin position="8"/>
        <end position="194"/>
    </location>
</feature>
<name>E3GW86_METFV</name>
<dbReference type="HOGENOM" id="CLU_965090_0_0_2"/>
<evidence type="ECO:0000313" key="3">
    <source>
        <dbReference type="Proteomes" id="UP000002315"/>
    </source>
</evidence>
<dbReference type="Gene3D" id="3.30.1330.100">
    <property type="entry name" value="CofE-like"/>
    <property type="match status" value="1"/>
</dbReference>
<gene>
    <name evidence="2" type="ordered locus">Mfer_1056</name>
</gene>
<accession>E3GW86</accession>
<dbReference type="InterPro" id="IPR002847">
    <property type="entry name" value="F420-0_gamma-glut_ligase-dom"/>
</dbReference>
<dbReference type="KEGG" id="mfv:Mfer_1056"/>
<dbReference type="SUPFAM" id="SSF144010">
    <property type="entry name" value="CofE-like"/>
    <property type="match status" value="1"/>
</dbReference>
<evidence type="ECO:0000313" key="2">
    <source>
        <dbReference type="EMBL" id="ADP77851.1"/>
    </source>
</evidence>
<protein>
    <recommendedName>
        <fullName evidence="1">Coenzyme F420:L-glutamate ligase-like domain-containing protein</fullName>
    </recommendedName>
</protein>
<dbReference type="InterPro" id="IPR012030">
    <property type="entry name" value="UCP006563"/>
</dbReference>
<dbReference type="OrthoDB" id="11383at2157"/>
<reference evidence="2 3" key="1">
    <citation type="journal article" date="2010" name="Stand. Genomic Sci.">
        <title>Complete genome sequence of Methanothermus fervidus type strain (V24S).</title>
        <authorList>
            <person name="Anderson I."/>
            <person name="Djao O.D."/>
            <person name="Misra M."/>
            <person name="Chertkov O."/>
            <person name="Nolan M."/>
            <person name="Lucas S."/>
            <person name="Lapidus A."/>
            <person name="Del Rio T.G."/>
            <person name="Tice H."/>
            <person name="Cheng J.F."/>
            <person name="Tapia R."/>
            <person name="Han C."/>
            <person name="Goodwin L."/>
            <person name="Pitluck S."/>
            <person name="Liolios K."/>
            <person name="Ivanova N."/>
            <person name="Mavromatis K."/>
            <person name="Mikhailova N."/>
            <person name="Pati A."/>
            <person name="Brambilla E."/>
            <person name="Chen A."/>
            <person name="Palaniappan K."/>
            <person name="Land M."/>
            <person name="Hauser L."/>
            <person name="Chang Y.J."/>
            <person name="Jeffries C.D."/>
            <person name="Sikorski J."/>
            <person name="Spring S."/>
            <person name="Rohde M."/>
            <person name="Eichinger K."/>
            <person name="Huber H."/>
            <person name="Wirth R."/>
            <person name="Goker M."/>
            <person name="Detter J.C."/>
            <person name="Woyke T."/>
            <person name="Bristow J."/>
            <person name="Eisen J.A."/>
            <person name="Markowitz V."/>
            <person name="Hugenholtz P."/>
            <person name="Klenk H.P."/>
            <person name="Kyrpides N.C."/>
        </authorList>
    </citation>
    <scope>NUCLEOTIDE SEQUENCE [LARGE SCALE GENOMIC DNA]</scope>
    <source>
        <strain evidence="3">ATCC 43054 / DSM 2088 / JCM 10308 / V24 S</strain>
    </source>
</reference>
<dbReference type="Proteomes" id="UP000002315">
    <property type="component" value="Chromosome"/>
</dbReference>
<dbReference type="Pfam" id="PF01996">
    <property type="entry name" value="F420_ligase"/>
    <property type="match status" value="1"/>
</dbReference>
<organism evidence="2 3">
    <name type="scientific">Methanothermus fervidus (strain ATCC 43054 / DSM 2088 / JCM 10308 / V24 S)</name>
    <dbReference type="NCBI Taxonomy" id="523846"/>
    <lineage>
        <taxon>Archaea</taxon>
        <taxon>Methanobacteriati</taxon>
        <taxon>Methanobacteriota</taxon>
        <taxon>Methanomada group</taxon>
        <taxon>Methanobacteria</taxon>
        <taxon>Methanobacteriales</taxon>
        <taxon>Methanothermaceae</taxon>
        <taxon>Methanothermus</taxon>
    </lineage>
</organism>
<proteinExistence type="predicted"/>
<dbReference type="PANTHER" id="PTHR47917:SF1">
    <property type="entry name" value="COENZYME F420:L-GLUTAMATE LIGASE"/>
    <property type="match status" value="1"/>
</dbReference>
<keyword evidence="3" id="KW-1185">Reference proteome</keyword>
<sequence length="277" mass="31720">MKYEAIPVKTRYIKPNEGFEVIIRRAGPLLKNNDFLVISETPIAIAQGRIYDILKYKPSLSAIFLAEIWSKFLWGYFLGPIFRIKSRTIKNLRKLPPEARNLKEFILRHYGWLHALKPSSEAGVDLSNVPDTYVAPLPKNPKNIAKYISKEILERWNKKVTVVIVDTDATYKVFGKLITSLPIAVRGIKSNLGFLAYLLGRFGKKIGPTPIASSKELPVTKLIKISKIAEKIQEKFNTFETVYDMEEFFGRENVDIKMLNTIKHVPAIIIRKVNERC</sequence>
<dbReference type="STRING" id="523846.Mfer_1056"/>
<dbReference type="EMBL" id="CP002278">
    <property type="protein sequence ID" value="ADP77851.1"/>
    <property type="molecule type" value="Genomic_DNA"/>
</dbReference>
<dbReference type="AlphaFoldDB" id="E3GW86"/>
<dbReference type="PIRSF" id="PIRSF006563">
    <property type="entry name" value="UCP006563"/>
    <property type="match status" value="1"/>
</dbReference>
<evidence type="ECO:0000259" key="1">
    <source>
        <dbReference type="Pfam" id="PF01996"/>
    </source>
</evidence>
<dbReference type="GO" id="GO:0052618">
    <property type="term" value="F:coenzyme F420-0:L-glutamate ligase activity"/>
    <property type="evidence" value="ECO:0007669"/>
    <property type="project" value="TreeGrafter"/>
</dbReference>
<dbReference type="PANTHER" id="PTHR47917">
    <property type="match status" value="1"/>
</dbReference>